<evidence type="ECO:0000259" key="7">
    <source>
        <dbReference type="PROSITE" id="PS50112"/>
    </source>
</evidence>
<dbReference type="PROSITE" id="PS50109">
    <property type="entry name" value="HIS_KIN"/>
    <property type="match status" value="1"/>
</dbReference>
<dbReference type="Gene3D" id="3.30.450.20">
    <property type="entry name" value="PAS domain"/>
    <property type="match status" value="2"/>
</dbReference>
<proteinExistence type="predicted"/>
<feature type="domain" description="PAC" evidence="8">
    <location>
        <begin position="171"/>
        <end position="223"/>
    </location>
</feature>
<evidence type="ECO:0000256" key="4">
    <source>
        <dbReference type="ARBA" id="ARBA00022679"/>
    </source>
</evidence>
<dbReference type="Pfam" id="PF00512">
    <property type="entry name" value="HisKA"/>
    <property type="match status" value="1"/>
</dbReference>
<dbReference type="InterPro" id="IPR004358">
    <property type="entry name" value="Sig_transdc_His_kin-like_C"/>
</dbReference>
<dbReference type="InterPro" id="IPR000014">
    <property type="entry name" value="PAS"/>
</dbReference>
<dbReference type="InterPro" id="IPR003594">
    <property type="entry name" value="HATPase_dom"/>
</dbReference>
<evidence type="ECO:0000259" key="6">
    <source>
        <dbReference type="PROSITE" id="PS50109"/>
    </source>
</evidence>
<dbReference type="PRINTS" id="PR00344">
    <property type="entry name" value="BCTRLSENSOR"/>
</dbReference>
<dbReference type="InterPro" id="IPR036097">
    <property type="entry name" value="HisK_dim/P_sf"/>
</dbReference>
<keyword evidence="3" id="KW-0597">Phosphoprotein</keyword>
<evidence type="ECO:0000256" key="3">
    <source>
        <dbReference type="ARBA" id="ARBA00022553"/>
    </source>
</evidence>
<dbReference type="GO" id="GO:0000155">
    <property type="term" value="F:phosphorelay sensor kinase activity"/>
    <property type="evidence" value="ECO:0007669"/>
    <property type="project" value="InterPro"/>
</dbReference>
<dbReference type="Pfam" id="PF02518">
    <property type="entry name" value="HATPase_c"/>
    <property type="match status" value="1"/>
</dbReference>
<organism evidence="9">
    <name type="scientific">mine drainage metagenome</name>
    <dbReference type="NCBI Taxonomy" id="410659"/>
    <lineage>
        <taxon>unclassified sequences</taxon>
        <taxon>metagenomes</taxon>
        <taxon>ecological metagenomes</taxon>
    </lineage>
</organism>
<evidence type="ECO:0000259" key="8">
    <source>
        <dbReference type="PROSITE" id="PS50113"/>
    </source>
</evidence>
<dbReference type="Gene3D" id="3.30.565.10">
    <property type="entry name" value="Histidine kinase-like ATPase, C-terminal domain"/>
    <property type="match status" value="1"/>
</dbReference>
<dbReference type="PROSITE" id="PS50113">
    <property type="entry name" value="PAC"/>
    <property type="match status" value="1"/>
</dbReference>
<evidence type="ECO:0000313" key="9">
    <source>
        <dbReference type="EMBL" id="OIR02015.1"/>
    </source>
</evidence>
<dbReference type="InterPro" id="IPR003661">
    <property type="entry name" value="HisK_dim/P_dom"/>
</dbReference>
<evidence type="ECO:0000256" key="5">
    <source>
        <dbReference type="ARBA" id="ARBA00022777"/>
    </source>
</evidence>
<feature type="domain" description="Histidine kinase" evidence="6">
    <location>
        <begin position="360"/>
        <end position="574"/>
    </location>
</feature>
<dbReference type="GO" id="GO:0006355">
    <property type="term" value="P:regulation of DNA-templated transcription"/>
    <property type="evidence" value="ECO:0007669"/>
    <property type="project" value="InterPro"/>
</dbReference>
<dbReference type="InterPro" id="IPR035965">
    <property type="entry name" value="PAS-like_dom_sf"/>
</dbReference>
<dbReference type="InterPro" id="IPR036890">
    <property type="entry name" value="HATPase_C_sf"/>
</dbReference>
<feature type="domain" description="PAS" evidence="7">
    <location>
        <begin position="217"/>
        <end position="266"/>
    </location>
</feature>
<evidence type="ECO:0000256" key="2">
    <source>
        <dbReference type="ARBA" id="ARBA00012438"/>
    </source>
</evidence>
<dbReference type="CDD" id="cd00082">
    <property type="entry name" value="HisKA"/>
    <property type="match status" value="1"/>
</dbReference>
<dbReference type="SMART" id="SM00388">
    <property type="entry name" value="HisKA"/>
    <property type="match status" value="1"/>
</dbReference>
<dbReference type="InterPro" id="IPR001610">
    <property type="entry name" value="PAC"/>
</dbReference>
<dbReference type="SMART" id="SM00387">
    <property type="entry name" value="HATPase_c"/>
    <property type="match status" value="1"/>
</dbReference>
<feature type="domain" description="PAS" evidence="7">
    <location>
        <begin position="96"/>
        <end position="166"/>
    </location>
</feature>
<name>A0A1J5S1C3_9ZZZZ</name>
<evidence type="ECO:0000256" key="1">
    <source>
        <dbReference type="ARBA" id="ARBA00000085"/>
    </source>
</evidence>
<sequence>MKGPLCHADFDDLTALLREAEAATLLLDDTGTVLWANAAAGRDWPALARAGLRLPERMPGLALAGRTAHKVPWGADEARLLPLASGWAATLPAPASALSLRQVIDAIAVPLFWKDEAGIYRGCNPAMAEILGRPAEEIVGRSLAAVSGPDLAAKYAAMDEALMAEGPGGTQRYEWELAHRDGSRRQVLFCKANIPDAQGRVRGLVGTVLDITDLRQAERKFSQLFNLCPAVITLTDRASGRYLEVNDAFETVTGHSRAEAIGSTALGIGIWGEETDRAAVLAALAANGGRLTNFETRFRRRDGSVFPALIACEGITLVDRSCLILVGWDISAQKENEARLTQAVAALTRSNADLEQFAYVASHDLREPLRTISLYIGMMQRRLAASADADLRDFMAFARDGAKRMDRMVLDLLDYSRAGRAQTPPGAVPMAEVIEAALAILAVRIEESGAVIQGPAEDALVLGRRDDLLRLMQNLLANALKYRDPERSPRIAITARRQGGDWLFAVEDNGIGIDPAYHERIFQVFQRLHTRAEYDGTGIGLAICRRIVQERGGRLWVEPAPQQGSRFLFTLPAA</sequence>
<dbReference type="InterPro" id="IPR013767">
    <property type="entry name" value="PAS_fold"/>
</dbReference>
<dbReference type="SMART" id="SM00086">
    <property type="entry name" value="PAC"/>
    <property type="match status" value="2"/>
</dbReference>
<dbReference type="CDD" id="cd00130">
    <property type="entry name" value="PAS"/>
    <property type="match status" value="2"/>
</dbReference>
<dbReference type="Pfam" id="PF08448">
    <property type="entry name" value="PAS_4"/>
    <property type="match status" value="1"/>
</dbReference>
<accession>A0A1J5S1C3</accession>
<dbReference type="FunFam" id="3.30.565.10:FF:000006">
    <property type="entry name" value="Sensor histidine kinase WalK"/>
    <property type="match status" value="1"/>
</dbReference>
<reference evidence="9" key="1">
    <citation type="submission" date="2016-10" db="EMBL/GenBank/DDBJ databases">
        <title>Sequence of Gallionella enrichment culture.</title>
        <authorList>
            <person name="Poehlein A."/>
            <person name="Muehling M."/>
            <person name="Daniel R."/>
        </authorList>
    </citation>
    <scope>NUCLEOTIDE SEQUENCE</scope>
</reference>
<protein>
    <recommendedName>
        <fullName evidence="2">histidine kinase</fullName>
        <ecNumber evidence="2">2.7.13.3</ecNumber>
    </recommendedName>
</protein>
<keyword evidence="5" id="KW-0418">Kinase</keyword>
<dbReference type="PANTHER" id="PTHR43304:SF1">
    <property type="entry name" value="PAC DOMAIN-CONTAINING PROTEIN"/>
    <property type="match status" value="1"/>
</dbReference>
<keyword evidence="4 9" id="KW-0808">Transferase</keyword>
<dbReference type="InterPro" id="IPR013656">
    <property type="entry name" value="PAS_4"/>
</dbReference>
<dbReference type="SMART" id="SM00091">
    <property type="entry name" value="PAS"/>
    <property type="match status" value="2"/>
</dbReference>
<dbReference type="AlphaFoldDB" id="A0A1J5S1C3"/>
<dbReference type="PROSITE" id="PS50112">
    <property type="entry name" value="PAS"/>
    <property type="match status" value="2"/>
</dbReference>
<dbReference type="PANTHER" id="PTHR43304">
    <property type="entry name" value="PHYTOCHROME-LIKE PROTEIN CPH1"/>
    <property type="match status" value="1"/>
</dbReference>
<dbReference type="Pfam" id="PF00989">
    <property type="entry name" value="PAS"/>
    <property type="match status" value="1"/>
</dbReference>
<dbReference type="EMBL" id="MLJW01000078">
    <property type="protein sequence ID" value="OIR02015.1"/>
    <property type="molecule type" value="Genomic_DNA"/>
</dbReference>
<dbReference type="SUPFAM" id="SSF47384">
    <property type="entry name" value="Homodimeric domain of signal transducing histidine kinase"/>
    <property type="match status" value="1"/>
</dbReference>
<dbReference type="InterPro" id="IPR005467">
    <property type="entry name" value="His_kinase_dom"/>
</dbReference>
<comment type="caution">
    <text evidence="9">The sequence shown here is derived from an EMBL/GenBank/DDBJ whole genome shotgun (WGS) entry which is preliminary data.</text>
</comment>
<dbReference type="NCBIfam" id="TIGR00229">
    <property type="entry name" value="sensory_box"/>
    <property type="match status" value="2"/>
</dbReference>
<dbReference type="Gene3D" id="1.10.287.130">
    <property type="match status" value="1"/>
</dbReference>
<comment type="catalytic activity">
    <reaction evidence="1">
        <text>ATP + protein L-histidine = ADP + protein N-phospho-L-histidine.</text>
        <dbReference type="EC" id="2.7.13.3"/>
    </reaction>
</comment>
<gene>
    <name evidence="9" type="primary">cph1_15</name>
    <name evidence="9" type="ORF">GALL_158730</name>
</gene>
<dbReference type="EC" id="2.7.13.3" evidence="2"/>
<dbReference type="InterPro" id="IPR000700">
    <property type="entry name" value="PAS-assoc_C"/>
</dbReference>
<dbReference type="SUPFAM" id="SSF55874">
    <property type="entry name" value="ATPase domain of HSP90 chaperone/DNA topoisomerase II/histidine kinase"/>
    <property type="match status" value="1"/>
</dbReference>
<dbReference type="SUPFAM" id="SSF55785">
    <property type="entry name" value="PYP-like sensor domain (PAS domain)"/>
    <property type="match status" value="2"/>
</dbReference>
<dbReference type="InterPro" id="IPR052162">
    <property type="entry name" value="Sensor_kinase/Photoreceptor"/>
</dbReference>